<feature type="compositionally biased region" description="Basic and acidic residues" evidence="5">
    <location>
        <begin position="107"/>
        <end position="124"/>
    </location>
</feature>
<keyword evidence="4" id="KW-0677">Repeat</keyword>
<protein>
    <submittedName>
        <fullName evidence="6">Uncharacterized protein</fullName>
    </submittedName>
</protein>
<proteinExistence type="predicted"/>
<evidence type="ECO:0000313" key="7">
    <source>
        <dbReference type="Proteomes" id="UP001187471"/>
    </source>
</evidence>
<evidence type="ECO:0000313" key="6">
    <source>
        <dbReference type="EMBL" id="KAK2966775.1"/>
    </source>
</evidence>
<dbReference type="Proteomes" id="UP001187471">
    <property type="component" value="Unassembled WGS sequence"/>
</dbReference>
<dbReference type="AlphaFoldDB" id="A0AA88QVA1"/>
<dbReference type="SUPFAM" id="SSF52058">
    <property type="entry name" value="L domain-like"/>
    <property type="match status" value="1"/>
</dbReference>
<evidence type="ECO:0000256" key="3">
    <source>
        <dbReference type="ARBA" id="ARBA00022729"/>
    </source>
</evidence>
<keyword evidence="2" id="KW-0964">Secreted</keyword>
<sequence>MSPKSSKTSRFCSSSTSVTTGSPGKFPYVVLQLPQLKFLDLRFNEFEGGVPRELFDKDLDAIFINHNSFVFDPHDNFGNSPVSVIVLADNKFHGCVPQTHKNGNQENNKHHQKDGEGWGGGAEKEMRLGALGGSREVSI</sequence>
<dbReference type="PANTHER" id="PTHR32093:SF120">
    <property type="entry name" value="LEUCINE-RICH REPEAT EXTENSIN-LIKE PROTEIN 3-RELATED"/>
    <property type="match status" value="1"/>
</dbReference>
<dbReference type="InterPro" id="IPR051582">
    <property type="entry name" value="LRR_extensin-like_regulator"/>
</dbReference>
<dbReference type="EMBL" id="JAVXUO010003095">
    <property type="protein sequence ID" value="KAK2966775.1"/>
    <property type="molecule type" value="Genomic_DNA"/>
</dbReference>
<reference evidence="6" key="1">
    <citation type="submission" date="2022-12" db="EMBL/GenBank/DDBJ databases">
        <title>Draft genome assemblies for two species of Escallonia (Escalloniales).</title>
        <authorList>
            <person name="Chanderbali A."/>
            <person name="Dervinis C."/>
            <person name="Anghel I."/>
            <person name="Soltis D."/>
            <person name="Soltis P."/>
            <person name="Zapata F."/>
        </authorList>
    </citation>
    <scope>NUCLEOTIDE SEQUENCE</scope>
    <source>
        <strain evidence="6">UCBG92.1500</strain>
        <tissue evidence="6">Leaf</tissue>
    </source>
</reference>
<keyword evidence="3" id="KW-0732">Signal</keyword>
<evidence type="ECO:0000256" key="1">
    <source>
        <dbReference type="ARBA" id="ARBA00004613"/>
    </source>
</evidence>
<dbReference type="InterPro" id="IPR032675">
    <property type="entry name" value="LRR_dom_sf"/>
</dbReference>
<feature type="region of interest" description="Disordered" evidence="5">
    <location>
        <begin position="1"/>
        <end position="20"/>
    </location>
</feature>
<dbReference type="Gene3D" id="3.80.10.10">
    <property type="entry name" value="Ribonuclease Inhibitor"/>
    <property type="match status" value="1"/>
</dbReference>
<gene>
    <name evidence="6" type="ORF">RJ640_020618</name>
</gene>
<keyword evidence="7" id="KW-1185">Reference proteome</keyword>
<comment type="caution">
    <text evidence="6">The sequence shown here is derived from an EMBL/GenBank/DDBJ whole genome shotgun (WGS) entry which is preliminary data.</text>
</comment>
<accession>A0AA88QVA1</accession>
<evidence type="ECO:0000256" key="4">
    <source>
        <dbReference type="ARBA" id="ARBA00022737"/>
    </source>
</evidence>
<name>A0AA88QVA1_9ASTE</name>
<evidence type="ECO:0000256" key="5">
    <source>
        <dbReference type="SAM" id="MobiDB-lite"/>
    </source>
</evidence>
<organism evidence="6 7">
    <name type="scientific">Escallonia rubra</name>
    <dbReference type="NCBI Taxonomy" id="112253"/>
    <lineage>
        <taxon>Eukaryota</taxon>
        <taxon>Viridiplantae</taxon>
        <taxon>Streptophyta</taxon>
        <taxon>Embryophyta</taxon>
        <taxon>Tracheophyta</taxon>
        <taxon>Spermatophyta</taxon>
        <taxon>Magnoliopsida</taxon>
        <taxon>eudicotyledons</taxon>
        <taxon>Gunneridae</taxon>
        <taxon>Pentapetalae</taxon>
        <taxon>asterids</taxon>
        <taxon>campanulids</taxon>
        <taxon>Escalloniales</taxon>
        <taxon>Escalloniaceae</taxon>
        <taxon>Escallonia</taxon>
    </lineage>
</organism>
<dbReference type="PANTHER" id="PTHR32093">
    <property type="entry name" value="LEUCINE-RICH REPEAT EXTENSIN-LIKE PROTEIN 3-RELATED"/>
    <property type="match status" value="1"/>
</dbReference>
<feature type="region of interest" description="Disordered" evidence="5">
    <location>
        <begin position="99"/>
        <end position="124"/>
    </location>
</feature>
<dbReference type="GO" id="GO:0005576">
    <property type="term" value="C:extracellular region"/>
    <property type="evidence" value="ECO:0007669"/>
    <property type="project" value="UniProtKB-SubCell"/>
</dbReference>
<comment type="subcellular location">
    <subcellularLocation>
        <location evidence="1">Secreted</location>
    </subcellularLocation>
</comment>
<evidence type="ECO:0000256" key="2">
    <source>
        <dbReference type="ARBA" id="ARBA00022525"/>
    </source>
</evidence>